<dbReference type="Proteomes" id="UP001652621">
    <property type="component" value="Unplaced"/>
</dbReference>
<dbReference type="GeneID" id="101890552"/>
<evidence type="ECO:0000256" key="1">
    <source>
        <dbReference type="SAM" id="SignalP"/>
    </source>
</evidence>
<feature type="chain" id="PRO_5046333456" evidence="1">
    <location>
        <begin position="20"/>
        <end position="270"/>
    </location>
</feature>
<keyword evidence="1" id="KW-0732">Signal</keyword>
<organism evidence="2 3">
    <name type="scientific">Musca domestica</name>
    <name type="common">House fly</name>
    <dbReference type="NCBI Taxonomy" id="7370"/>
    <lineage>
        <taxon>Eukaryota</taxon>
        <taxon>Metazoa</taxon>
        <taxon>Ecdysozoa</taxon>
        <taxon>Arthropoda</taxon>
        <taxon>Hexapoda</taxon>
        <taxon>Insecta</taxon>
        <taxon>Pterygota</taxon>
        <taxon>Neoptera</taxon>
        <taxon>Endopterygota</taxon>
        <taxon>Diptera</taxon>
        <taxon>Brachycera</taxon>
        <taxon>Muscomorpha</taxon>
        <taxon>Muscoidea</taxon>
        <taxon>Muscidae</taxon>
        <taxon>Musca</taxon>
    </lineage>
</organism>
<dbReference type="InterPro" id="IPR010629">
    <property type="entry name" value="Ins_allergen"/>
</dbReference>
<evidence type="ECO:0000313" key="3">
    <source>
        <dbReference type="RefSeq" id="XP_058986229.1"/>
    </source>
</evidence>
<proteinExistence type="predicted"/>
<name>A0ABM3VKB3_MUSDO</name>
<reference evidence="3" key="1">
    <citation type="submission" date="2025-08" db="UniProtKB">
        <authorList>
            <consortium name="RefSeq"/>
        </authorList>
    </citation>
    <scope>IDENTIFICATION</scope>
    <source>
        <strain evidence="3">Aabys</strain>
        <tissue evidence="3">Whole body</tissue>
    </source>
</reference>
<dbReference type="Pfam" id="PF06757">
    <property type="entry name" value="Ins_allergen_rp"/>
    <property type="match status" value="1"/>
</dbReference>
<keyword evidence="2" id="KW-1185">Reference proteome</keyword>
<evidence type="ECO:0000313" key="2">
    <source>
        <dbReference type="Proteomes" id="UP001652621"/>
    </source>
</evidence>
<dbReference type="RefSeq" id="XP_058986229.1">
    <property type="nucleotide sequence ID" value="XM_059130246.1"/>
</dbReference>
<feature type="signal peptide" evidence="1">
    <location>
        <begin position="1"/>
        <end position="19"/>
    </location>
</feature>
<sequence>MLNFKIFALLLLVIPQILAAGIWYRTKSLESHESLESPETLEVFDRSLEDLHHVKINWQPVWDDIAGENEFVVKAVGKKGKCTGDSSKGLANLFNQSRKLIPWDSVKQIVKSFADDPEFKALKDYIESADYKEKVALIRSSEEYNIFNSFVCNVLHLDLQQDGHYVSRNFLRRAPETGIRGLIYKIQSVIPRQKLRDLYAHLISTDDQLLREVTSMKSKEFERIVKRLRNNVPAYKELTVTLYHLGVPLDQLKGVISDALGWDMDWDTIP</sequence>
<protein>
    <submittedName>
        <fullName evidence="3">Uncharacterized protein LOC101890552</fullName>
    </submittedName>
</protein>
<dbReference type="PANTHER" id="PTHR21163">
    <property type="entry name" value="PROTEIN G12"/>
    <property type="match status" value="1"/>
</dbReference>
<accession>A0ABM3VKB3</accession>
<gene>
    <name evidence="3" type="primary">LOC101890552</name>
</gene>
<dbReference type="PANTHER" id="PTHR21163:SF0">
    <property type="entry name" value="GH08205P-RELATED"/>
    <property type="match status" value="1"/>
</dbReference>